<keyword evidence="5" id="KW-1185">Reference proteome</keyword>
<dbReference type="KEGG" id="mbry:B1812_05495"/>
<evidence type="ECO:0000313" key="5">
    <source>
        <dbReference type="Proteomes" id="UP000193978"/>
    </source>
</evidence>
<accession>A0A1W6MSN9</accession>
<keyword evidence="3" id="KW-1133">Transmembrane helix</keyword>
<organism evidence="4 5">
    <name type="scientific">Methylocystis bryophila</name>
    <dbReference type="NCBI Taxonomy" id="655015"/>
    <lineage>
        <taxon>Bacteria</taxon>
        <taxon>Pseudomonadati</taxon>
        <taxon>Pseudomonadota</taxon>
        <taxon>Alphaproteobacteria</taxon>
        <taxon>Hyphomicrobiales</taxon>
        <taxon>Methylocystaceae</taxon>
        <taxon>Methylocystis</taxon>
    </lineage>
</organism>
<gene>
    <name evidence="4" type="ORF">B1812_05495</name>
</gene>
<name>A0A1W6MSN9_9HYPH</name>
<dbReference type="InterPro" id="IPR012683">
    <property type="entry name" value="CHP02302_TM"/>
</dbReference>
<evidence type="ECO:0000256" key="2">
    <source>
        <dbReference type="SAM" id="MobiDB-lite"/>
    </source>
</evidence>
<feature type="region of interest" description="Disordered" evidence="2">
    <location>
        <begin position="531"/>
        <end position="550"/>
    </location>
</feature>
<feature type="transmembrane region" description="Helical" evidence="3">
    <location>
        <begin position="33"/>
        <end position="55"/>
    </location>
</feature>
<feature type="transmembrane region" description="Helical" evidence="3">
    <location>
        <begin position="61"/>
        <end position="81"/>
    </location>
</feature>
<dbReference type="AlphaFoldDB" id="A0A1W6MSN9"/>
<evidence type="ECO:0000313" key="4">
    <source>
        <dbReference type="EMBL" id="ARN80614.1"/>
    </source>
</evidence>
<dbReference type="EMBL" id="CP019948">
    <property type="protein sequence ID" value="ARN80614.1"/>
    <property type="molecule type" value="Genomic_DNA"/>
</dbReference>
<keyword evidence="3" id="KW-0812">Transmembrane</keyword>
<dbReference type="Pfam" id="PF13779">
    <property type="entry name" value="DUF4175"/>
    <property type="match status" value="1"/>
</dbReference>
<dbReference type="STRING" id="655015.B1812_05495"/>
<evidence type="ECO:0000256" key="3">
    <source>
        <dbReference type="SAM" id="Phobius"/>
    </source>
</evidence>
<proteinExistence type="predicted"/>
<sequence>MSQNPRASRKPPVPSLLDLMARRAAGALMAERLLRLAAALGSLLLFFLALSWSGFWLEVGAPSRIAGVSLFALCAFVLTALEIRRGPPARSEALARLDAADESGLRPASGLQDRLAFERADAATIALWAAHRRRLVNALRGLRLPPPQPGLARRDPYALRALALLAAATTAIVAGSDRGTRLAAAFDWRSPGGAVDSARLDAWLDPPPYTGRAAIVLEEKDAGRTLQAPVNSILRIHGGGGATEGAFVELKDSDRSAGGERQERRFALKGDARLSLPNLGVFALAAIPDLAPTIELTAPPRNNFRGSMTLAFKTDDDYGVIEARASFAVKDGAPKPLFPPPRLALSLPQQQGGRGEAEATLDLADSPWAGGNAIMTLAAKDEGGNEGASKPVEVELPQRRFTDPLARALAEQRRLLVFDPSSSARTRLVLDALSLAPDLFNTPSSAYLGLRLARRALDRPESEENLREAADLLWAIATGLEGDTSESERALRQARERLRDAVARGASEEEIARLMQDLRDAMDKFMADMRRAGAQKKRPAREPAGETRVIDQQEIERMLSELDQASKSGDSRRAAELLDRLGEIFENLRGSGQARPSASGRGLSDIDRLSREQQQLRDDTFQGQGQNDSGAERQRSLRERLESTVQGLRRSGEGAPSDLDDADEAMKDAERALSQGPAGSERAVKAQGRAVQSLRRGADALAKRAGEGPSSEGEEGQNGRDPLGRDLGGDGGQNGAARLHPPGAAPAQRAHRLQEELQRRLDQRERPAEELDYLERLLKR</sequence>
<dbReference type="Proteomes" id="UP000193978">
    <property type="component" value="Chromosome"/>
</dbReference>
<keyword evidence="1" id="KW-0175">Coiled coil</keyword>
<feature type="transmembrane region" description="Helical" evidence="3">
    <location>
        <begin position="157"/>
        <end position="175"/>
    </location>
</feature>
<keyword evidence="3" id="KW-0472">Membrane</keyword>
<reference evidence="4 5" key="1">
    <citation type="submission" date="2017-02" db="EMBL/GenBank/DDBJ databases">
        <authorList>
            <person name="Peterson S.W."/>
        </authorList>
    </citation>
    <scope>NUCLEOTIDE SEQUENCE [LARGE SCALE GENOMIC DNA]</scope>
    <source>
        <strain evidence="4 5">S285</strain>
    </source>
</reference>
<feature type="compositionally biased region" description="Basic and acidic residues" evidence="2">
    <location>
        <begin position="630"/>
        <end position="642"/>
    </location>
</feature>
<feature type="region of interest" description="Disordered" evidence="2">
    <location>
        <begin position="614"/>
        <end position="752"/>
    </location>
</feature>
<dbReference type="NCBIfam" id="TIGR02302">
    <property type="entry name" value="aProt_lowcomp"/>
    <property type="match status" value="1"/>
</dbReference>
<evidence type="ECO:0000256" key="1">
    <source>
        <dbReference type="SAM" id="Coils"/>
    </source>
</evidence>
<feature type="compositionally biased region" description="Basic and acidic residues" evidence="2">
    <location>
        <begin position="696"/>
        <end position="706"/>
    </location>
</feature>
<dbReference type="OrthoDB" id="8477685at2"/>
<feature type="compositionally biased region" description="Basic and acidic residues" evidence="2">
    <location>
        <begin position="540"/>
        <end position="550"/>
    </location>
</feature>
<feature type="coiled-coil region" evidence="1">
    <location>
        <begin position="484"/>
        <end position="524"/>
    </location>
</feature>
<dbReference type="RefSeq" id="WP_085770687.1">
    <property type="nucleotide sequence ID" value="NZ_AP027149.1"/>
</dbReference>
<protein>
    <submittedName>
        <fullName evidence="4">TIGR02302 family protein</fullName>
    </submittedName>
</protein>